<proteinExistence type="predicted"/>
<feature type="transmembrane region" description="Helical" evidence="5">
    <location>
        <begin position="277"/>
        <end position="300"/>
    </location>
</feature>
<dbReference type="InterPro" id="IPR036259">
    <property type="entry name" value="MFS_trans_sf"/>
</dbReference>
<dbReference type="OrthoDB" id="422206at2759"/>
<dbReference type="InterPro" id="IPR020846">
    <property type="entry name" value="MFS_dom"/>
</dbReference>
<keyword evidence="4 5" id="KW-0472">Membrane</keyword>
<dbReference type="PANTHER" id="PTHR10924:SF6">
    <property type="entry name" value="SOLUTE CARRIER FAMILY 49 MEMBER A3"/>
    <property type="match status" value="1"/>
</dbReference>
<dbReference type="FunCoup" id="B3SBX5">
    <property type="interactions" value="39"/>
</dbReference>
<dbReference type="PROSITE" id="PS50850">
    <property type="entry name" value="MFS"/>
    <property type="match status" value="1"/>
</dbReference>
<dbReference type="InterPro" id="IPR011701">
    <property type="entry name" value="MFS"/>
</dbReference>
<dbReference type="Pfam" id="PF07690">
    <property type="entry name" value="MFS_1"/>
    <property type="match status" value="1"/>
</dbReference>
<evidence type="ECO:0000256" key="2">
    <source>
        <dbReference type="ARBA" id="ARBA00022692"/>
    </source>
</evidence>
<keyword evidence="8" id="KW-1185">Reference proteome</keyword>
<feature type="transmembrane region" description="Helical" evidence="5">
    <location>
        <begin position="92"/>
        <end position="116"/>
    </location>
</feature>
<feature type="transmembrane region" description="Helical" evidence="5">
    <location>
        <begin position="312"/>
        <end position="330"/>
    </location>
</feature>
<dbReference type="Proteomes" id="UP000009022">
    <property type="component" value="Unassembled WGS sequence"/>
</dbReference>
<dbReference type="PhylomeDB" id="B3SBX5"/>
<sequence>MEGDAQLQSTSSYRDGEFVVYTRRWFMLLVICLANVGNAMMWISFASVADVTAEFYNVTSFQVDFLSLTYMIAFLVIGLFSSWLIDTWGLRIGVLFSVYVTLIGAVIRILSGLSFVNKRYKYSVVMIGQTLGAIAQPFLLESPTKLAALWFPGNQRAIANTLSTMSNPCGILLANALSPVIVTSTNKLPLMLELYTIIPAIAVILATLGFCENTPPRPPSSSAAEVGEPFFDGLKLVFQSRSYIVLFICMGVGIGIFSALSTVIEQVLCVRGYSNEFSGLCGALMIGCGLIGALLSGVYVDRTKKFIETAKVLICCATFTLIAFSMITRFRGLPAPTILCICLFGAFAFGLLPVGLELAVECTYPVAEATSSGLLWMSGQIFGIICIVSSQAVSTPLPVAEIPYSNCANSTANRDSGPLDMTWSLLFMSSFAVIASCLLVVLFHTPYKRLNAEKKYGEEYGC</sequence>
<dbReference type="KEGG" id="tad:TRIADDRAFT_32990"/>
<dbReference type="AlphaFoldDB" id="B3SBX5"/>
<comment type="subcellular location">
    <subcellularLocation>
        <location evidence="1">Membrane</location>
        <topology evidence="1">Multi-pass membrane protein</topology>
    </subcellularLocation>
</comment>
<dbReference type="GO" id="GO:0016020">
    <property type="term" value="C:membrane"/>
    <property type="evidence" value="ECO:0000318"/>
    <property type="project" value="GO_Central"/>
</dbReference>
<dbReference type="GO" id="GO:0022857">
    <property type="term" value="F:transmembrane transporter activity"/>
    <property type="evidence" value="ECO:0007669"/>
    <property type="project" value="InterPro"/>
</dbReference>
<feature type="transmembrane region" description="Helical" evidence="5">
    <location>
        <begin position="194"/>
        <end position="211"/>
    </location>
</feature>
<keyword evidence="2 5" id="KW-0812">Transmembrane</keyword>
<dbReference type="GeneID" id="6758987"/>
<feature type="transmembrane region" description="Helical" evidence="5">
    <location>
        <begin position="243"/>
        <end position="265"/>
    </location>
</feature>
<feature type="transmembrane region" description="Helical" evidence="5">
    <location>
        <begin position="65"/>
        <end position="85"/>
    </location>
</feature>
<dbReference type="PANTHER" id="PTHR10924">
    <property type="entry name" value="MAJOR FACILITATOR SUPERFAMILY PROTEIN-RELATED"/>
    <property type="match status" value="1"/>
</dbReference>
<dbReference type="SUPFAM" id="SSF103473">
    <property type="entry name" value="MFS general substrate transporter"/>
    <property type="match status" value="1"/>
</dbReference>
<evidence type="ECO:0000256" key="1">
    <source>
        <dbReference type="ARBA" id="ARBA00004141"/>
    </source>
</evidence>
<keyword evidence="3 5" id="KW-1133">Transmembrane helix</keyword>
<dbReference type="CTD" id="6758987"/>
<evidence type="ECO:0000259" key="6">
    <source>
        <dbReference type="PROSITE" id="PS50850"/>
    </source>
</evidence>
<name>B3SBX5_TRIAD</name>
<evidence type="ECO:0000256" key="4">
    <source>
        <dbReference type="ARBA" id="ARBA00023136"/>
    </source>
</evidence>
<evidence type="ECO:0000313" key="7">
    <source>
        <dbReference type="EMBL" id="EDV19708.1"/>
    </source>
</evidence>
<reference evidence="7 8" key="1">
    <citation type="journal article" date="2008" name="Nature">
        <title>The Trichoplax genome and the nature of placozoans.</title>
        <authorList>
            <person name="Srivastava M."/>
            <person name="Begovic E."/>
            <person name="Chapman J."/>
            <person name="Putnam N.H."/>
            <person name="Hellsten U."/>
            <person name="Kawashima T."/>
            <person name="Kuo A."/>
            <person name="Mitros T."/>
            <person name="Salamov A."/>
            <person name="Carpenter M.L."/>
            <person name="Signorovitch A.Y."/>
            <person name="Moreno M.A."/>
            <person name="Kamm K."/>
            <person name="Grimwood J."/>
            <person name="Schmutz J."/>
            <person name="Shapiro H."/>
            <person name="Grigoriev I.V."/>
            <person name="Buss L.W."/>
            <person name="Schierwater B."/>
            <person name="Dellaporta S.L."/>
            <person name="Rokhsar D.S."/>
        </authorList>
    </citation>
    <scope>NUCLEOTIDE SEQUENCE [LARGE SCALE GENOMIC DNA]</scope>
    <source>
        <strain evidence="7 8">Grell-BS-1999</strain>
    </source>
</reference>
<dbReference type="HOGENOM" id="CLU_023132_3_2_1"/>
<dbReference type="InParanoid" id="B3SBX5"/>
<dbReference type="RefSeq" id="XP_002117732.1">
    <property type="nucleotide sequence ID" value="XM_002117696.1"/>
</dbReference>
<evidence type="ECO:0000313" key="8">
    <source>
        <dbReference type="Proteomes" id="UP000009022"/>
    </source>
</evidence>
<dbReference type="InterPro" id="IPR049680">
    <property type="entry name" value="FLVCR1-2_SLC49-like"/>
</dbReference>
<feature type="domain" description="Major facilitator superfamily (MFS) profile" evidence="6">
    <location>
        <begin position="27"/>
        <end position="449"/>
    </location>
</feature>
<feature type="transmembrane region" description="Helical" evidence="5">
    <location>
        <begin position="336"/>
        <end position="360"/>
    </location>
</feature>
<dbReference type="EMBL" id="DS985267">
    <property type="protein sequence ID" value="EDV19708.1"/>
    <property type="molecule type" value="Genomic_DNA"/>
</dbReference>
<gene>
    <name evidence="7" type="ORF">TRIADDRAFT_32990</name>
</gene>
<dbReference type="OMA" id="STICWTG"/>
<dbReference type="eggNOG" id="KOG2563">
    <property type="taxonomic scope" value="Eukaryota"/>
</dbReference>
<feature type="transmembrane region" description="Helical" evidence="5">
    <location>
        <begin position="25"/>
        <end position="45"/>
    </location>
</feature>
<feature type="transmembrane region" description="Helical" evidence="5">
    <location>
        <begin position="372"/>
        <end position="393"/>
    </location>
</feature>
<accession>B3SBX5</accession>
<dbReference type="Gene3D" id="1.20.1250.20">
    <property type="entry name" value="MFS general substrate transporter like domains"/>
    <property type="match status" value="2"/>
</dbReference>
<protein>
    <recommendedName>
        <fullName evidence="6">Major facilitator superfamily (MFS) profile domain-containing protein</fullName>
    </recommendedName>
</protein>
<evidence type="ECO:0000256" key="3">
    <source>
        <dbReference type="ARBA" id="ARBA00022989"/>
    </source>
</evidence>
<organism evidence="7 8">
    <name type="scientific">Trichoplax adhaerens</name>
    <name type="common">Trichoplax reptans</name>
    <dbReference type="NCBI Taxonomy" id="10228"/>
    <lineage>
        <taxon>Eukaryota</taxon>
        <taxon>Metazoa</taxon>
        <taxon>Placozoa</taxon>
        <taxon>Uniplacotomia</taxon>
        <taxon>Trichoplacea</taxon>
        <taxon>Trichoplacidae</taxon>
        <taxon>Trichoplax</taxon>
    </lineage>
</organism>
<evidence type="ECO:0000256" key="5">
    <source>
        <dbReference type="SAM" id="Phobius"/>
    </source>
</evidence>
<feature type="transmembrane region" description="Helical" evidence="5">
    <location>
        <begin position="423"/>
        <end position="445"/>
    </location>
</feature>
<dbReference type="CDD" id="cd17399">
    <property type="entry name" value="MFS_MFSD7"/>
    <property type="match status" value="1"/>
</dbReference>